<dbReference type="KEGG" id="llu:AKJ09_03278"/>
<feature type="region of interest" description="Disordered" evidence="5">
    <location>
        <begin position="258"/>
        <end position="286"/>
    </location>
</feature>
<dbReference type="PROSITE" id="PS51123">
    <property type="entry name" value="OMPA_2"/>
    <property type="match status" value="1"/>
</dbReference>
<evidence type="ECO:0000256" key="5">
    <source>
        <dbReference type="SAM" id="MobiDB-lite"/>
    </source>
</evidence>
<dbReference type="Proteomes" id="UP000064967">
    <property type="component" value="Chromosome"/>
</dbReference>
<evidence type="ECO:0000256" key="1">
    <source>
        <dbReference type="ARBA" id="ARBA00004442"/>
    </source>
</evidence>
<name>A0A0K1PU07_9BACT</name>
<protein>
    <submittedName>
        <fullName evidence="8">Outer membrane protein</fullName>
    </submittedName>
</protein>
<dbReference type="InterPro" id="IPR006665">
    <property type="entry name" value="OmpA-like"/>
</dbReference>
<dbReference type="PANTHER" id="PTHR30329:SF21">
    <property type="entry name" value="LIPOPROTEIN YIAD-RELATED"/>
    <property type="match status" value="1"/>
</dbReference>
<organism evidence="8 9">
    <name type="scientific">Labilithrix luteola</name>
    <dbReference type="NCBI Taxonomy" id="1391654"/>
    <lineage>
        <taxon>Bacteria</taxon>
        <taxon>Pseudomonadati</taxon>
        <taxon>Myxococcota</taxon>
        <taxon>Polyangia</taxon>
        <taxon>Polyangiales</taxon>
        <taxon>Labilitrichaceae</taxon>
        <taxon>Labilithrix</taxon>
    </lineage>
</organism>
<feature type="compositionally biased region" description="Basic and acidic residues" evidence="5">
    <location>
        <begin position="275"/>
        <end position="286"/>
    </location>
</feature>
<dbReference type="InterPro" id="IPR006664">
    <property type="entry name" value="OMP_bac"/>
</dbReference>
<accession>A0A0K1PU07</accession>
<keyword evidence="3" id="KW-0998">Cell outer membrane</keyword>
<proteinExistence type="predicted"/>
<dbReference type="EMBL" id="CP012333">
    <property type="protein sequence ID" value="AKU96614.1"/>
    <property type="molecule type" value="Genomic_DNA"/>
</dbReference>
<dbReference type="SUPFAM" id="SSF103088">
    <property type="entry name" value="OmpA-like"/>
    <property type="match status" value="1"/>
</dbReference>
<evidence type="ECO:0000256" key="4">
    <source>
        <dbReference type="PROSITE-ProRule" id="PRU00473"/>
    </source>
</evidence>
<dbReference type="InterPro" id="IPR006690">
    <property type="entry name" value="OMPA-like_CS"/>
</dbReference>
<dbReference type="STRING" id="1391654.AKJ09_03278"/>
<evidence type="ECO:0000256" key="3">
    <source>
        <dbReference type="ARBA" id="ARBA00023237"/>
    </source>
</evidence>
<evidence type="ECO:0000313" key="8">
    <source>
        <dbReference type="EMBL" id="AKU96614.1"/>
    </source>
</evidence>
<dbReference type="Pfam" id="PF14346">
    <property type="entry name" value="DUF4398"/>
    <property type="match status" value="1"/>
</dbReference>
<feature type="domain" description="OmpA-like" evidence="7">
    <location>
        <begin position="167"/>
        <end position="285"/>
    </location>
</feature>
<feature type="region of interest" description="Disordered" evidence="5">
    <location>
        <begin position="123"/>
        <end position="147"/>
    </location>
</feature>
<dbReference type="Gene3D" id="3.30.1330.60">
    <property type="entry name" value="OmpA-like domain"/>
    <property type="match status" value="1"/>
</dbReference>
<evidence type="ECO:0000256" key="2">
    <source>
        <dbReference type="ARBA" id="ARBA00023136"/>
    </source>
</evidence>
<feature type="chain" id="PRO_5005466045" evidence="6">
    <location>
        <begin position="23"/>
        <end position="286"/>
    </location>
</feature>
<dbReference type="GO" id="GO:0009279">
    <property type="term" value="C:cell outer membrane"/>
    <property type="evidence" value="ECO:0007669"/>
    <property type="project" value="UniProtKB-SubCell"/>
</dbReference>
<evidence type="ECO:0000256" key="6">
    <source>
        <dbReference type="SAM" id="SignalP"/>
    </source>
</evidence>
<feature type="compositionally biased region" description="Basic and acidic residues" evidence="5">
    <location>
        <begin position="128"/>
        <end position="147"/>
    </location>
</feature>
<sequence length="286" mass="30640">MRKTNISIASLALLAVACGANLPPKELVDARAAYQAAAKGPAAQQTPADLHVAKQALDQAERSFNDDSDSPQTKDFSYVAIRKAQLAEATARASLAQKEREAAEREAQNLQGDALRQARNDLANTKSSLEKTQDQLAREKAAREAAEKQAAQAMADLQKIASVKQESRGMVITLSGSVLFPSNESNLLPGAMVKLNEVADALIKGNPDSNITIEGHTDSQGQRSYNMELGQKRADAVKTQLVARGVAADRIKTVGVGPDRPIADNKTAEGRANNRRVEIIVEPSKH</sequence>
<dbReference type="InterPro" id="IPR036737">
    <property type="entry name" value="OmpA-like_sf"/>
</dbReference>
<dbReference type="RefSeq" id="WP_146647873.1">
    <property type="nucleotide sequence ID" value="NZ_CP012333.1"/>
</dbReference>
<dbReference type="AlphaFoldDB" id="A0A0K1PU07"/>
<dbReference type="Pfam" id="PF00691">
    <property type="entry name" value="OmpA"/>
    <property type="match status" value="1"/>
</dbReference>
<comment type="subcellular location">
    <subcellularLocation>
        <location evidence="1">Cell outer membrane</location>
    </subcellularLocation>
</comment>
<reference evidence="8 9" key="1">
    <citation type="submission" date="2015-08" db="EMBL/GenBank/DDBJ databases">
        <authorList>
            <person name="Babu N.S."/>
            <person name="Beckwith C.J."/>
            <person name="Beseler K.G."/>
            <person name="Brison A."/>
            <person name="Carone J.V."/>
            <person name="Caskin T.P."/>
            <person name="Diamond M."/>
            <person name="Durham M.E."/>
            <person name="Foxe J.M."/>
            <person name="Go M."/>
            <person name="Henderson B.A."/>
            <person name="Jones I.B."/>
            <person name="McGettigan J.A."/>
            <person name="Micheletti S.J."/>
            <person name="Nasrallah M.E."/>
            <person name="Ortiz D."/>
            <person name="Piller C.R."/>
            <person name="Privatt S.R."/>
            <person name="Schneider S.L."/>
            <person name="Sharp S."/>
            <person name="Smith T.C."/>
            <person name="Stanton J.D."/>
            <person name="Ullery H.E."/>
            <person name="Wilson R.J."/>
            <person name="Serrano M.G."/>
            <person name="Buck G."/>
            <person name="Lee V."/>
            <person name="Wang Y."/>
            <person name="Carvalho R."/>
            <person name="Voegtly L."/>
            <person name="Shi R."/>
            <person name="Duckworth R."/>
            <person name="Johnson A."/>
            <person name="Loviza R."/>
            <person name="Walstead R."/>
            <person name="Shah Z."/>
            <person name="Kiflezghi M."/>
            <person name="Wade K."/>
            <person name="Ball S.L."/>
            <person name="Bradley K.W."/>
            <person name="Asai D.J."/>
            <person name="Bowman C.A."/>
            <person name="Russell D.A."/>
            <person name="Pope W.H."/>
            <person name="Jacobs-Sera D."/>
            <person name="Hendrix R.W."/>
            <person name="Hatfull G.F."/>
        </authorList>
    </citation>
    <scope>NUCLEOTIDE SEQUENCE [LARGE SCALE GENOMIC DNA]</scope>
    <source>
        <strain evidence="8 9">DSM 27648</strain>
    </source>
</reference>
<dbReference type="InterPro" id="IPR025511">
    <property type="entry name" value="DUF4398"/>
</dbReference>
<gene>
    <name evidence="8" type="ORF">AKJ09_03278</name>
</gene>
<dbReference type="OrthoDB" id="9805566at2"/>
<evidence type="ECO:0000259" key="7">
    <source>
        <dbReference type="PROSITE" id="PS51123"/>
    </source>
</evidence>
<dbReference type="PRINTS" id="PR01021">
    <property type="entry name" value="OMPADOMAIN"/>
</dbReference>
<feature type="signal peptide" evidence="6">
    <location>
        <begin position="1"/>
        <end position="22"/>
    </location>
</feature>
<keyword evidence="9" id="KW-1185">Reference proteome</keyword>
<keyword evidence="6" id="KW-0732">Signal</keyword>
<evidence type="ECO:0000313" key="9">
    <source>
        <dbReference type="Proteomes" id="UP000064967"/>
    </source>
</evidence>
<dbReference type="PANTHER" id="PTHR30329">
    <property type="entry name" value="STATOR ELEMENT OF FLAGELLAR MOTOR COMPLEX"/>
    <property type="match status" value="1"/>
</dbReference>
<dbReference type="InterPro" id="IPR050330">
    <property type="entry name" value="Bact_OuterMem_StrucFunc"/>
</dbReference>
<dbReference type="PROSITE" id="PS01068">
    <property type="entry name" value="OMPA_1"/>
    <property type="match status" value="1"/>
</dbReference>
<dbReference type="CDD" id="cd07185">
    <property type="entry name" value="OmpA_C-like"/>
    <property type="match status" value="1"/>
</dbReference>
<keyword evidence="2 4" id="KW-0472">Membrane</keyword>
<dbReference type="PROSITE" id="PS51257">
    <property type="entry name" value="PROKAR_LIPOPROTEIN"/>
    <property type="match status" value="1"/>
</dbReference>